<gene>
    <name evidence="3" type="ORF">DFH07DRAFT_1022037</name>
</gene>
<reference evidence="3" key="1">
    <citation type="submission" date="2023-03" db="EMBL/GenBank/DDBJ databases">
        <title>Massive genome expansion in bonnet fungi (Mycena s.s.) driven by repeated elements and novel gene families across ecological guilds.</title>
        <authorList>
            <consortium name="Lawrence Berkeley National Laboratory"/>
            <person name="Harder C.B."/>
            <person name="Miyauchi S."/>
            <person name="Viragh M."/>
            <person name="Kuo A."/>
            <person name="Thoen E."/>
            <person name="Andreopoulos B."/>
            <person name="Lu D."/>
            <person name="Skrede I."/>
            <person name="Drula E."/>
            <person name="Henrissat B."/>
            <person name="Morin E."/>
            <person name="Kohler A."/>
            <person name="Barry K."/>
            <person name="LaButti K."/>
            <person name="Morin E."/>
            <person name="Salamov A."/>
            <person name="Lipzen A."/>
            <person name="Mereny Z."/>
            <person name="Hegedus B."/>
            <person name="Baldrian P."/>
            <person name="Stursova M."/>
            <person name="Weitz H."/>
            <person name="Taylor A."/>
            <person name="Grigoriev I.V."/>
            <person name="Nagy L.G."/>
            <person name="Martin F."/>
            <person name="Kauserud H."/>
        </authorList>
    </citation>
    <scope>NUCLEOTIDE SEQUENCE</scope>
    <source>
        <strain evidence="3">CBHHK188m</strain>
    </source>
</reference>
<dbReference type="InterPro" id="IPR041078">
    <property type="entry name" value="Plavaka"/>
</dbReference>
<dbReference type="Proteomes" id="UP001215280">
    <property type="component" value="Unassembled WGS sequence"/>
</dbReference>
<evidence type="ECO:0000313" key="4">
    <source>
        <dbReference type="Proteomes" id="UP001215280"/>
    </source>
</evidence>
<feature type="region of interest" description="Disordered" evidence="1">
    <location>
        <begin position="16"/>
        <end position="141"/>
    </location>
</feature>
<dbReference type="Pfam" id="PF18759">
    <property type="entry name" value="Plavaka"/>
    <property type="match status" value="1"/>
</dbReference>
<sequence>MSSRRPFRAALFPCPHCRKVCKSPGGLKKHKDTSHPTPPHATPAGAAPAHHHGDDGGDDGLGPDNGTPPHFAGPDNDESPPPSPAPEPPASPPLRPTIPENRRGTIKNYHPILDGGTPCDADGHDLPPGSAAPPREERAPDDYSPFVSRAEFEFAEFLYTEQEISGKGIDRLAQLLAGLYAGQDPPFADHKDLYATIDSIQQGDVPWESFSVKYTGPIPETGTVPVWMNETYEVWFRSPLGIFEKQLANPDFKDEMDWAPKRIFKDGKRQFCDLFSGNWVWEQADKIAEDPETHGAMFVPGVFGSDKTTVSVGTGNTEFYPFYGGIGNIHNSTGESHHSHIFPATRQYAGSNEFRKFRRQLFHSSIARILQPLKPHMTKPRVTRCADGHFRRAIYGLGPYIADYPEQALLACIVQGYCPRCLSPAHDLDKDSARRSQEHTDALLDTLTMKELWDDFGIVSDIIPFTAGFPRADIHELISMDLLHQIIKGTFKDHIVDWVVQYIETVHEKGEAEKILADIDRRISVTPPFPGLRHFPVGRGFKQWTGDDSKGLMKVYLPAIAGHVPKEMVRAVADVAEFCYLVRRDVIDEDTLTAVDKAVSDFHIHREAFRLVRPDGFSLPRQHSMVHYRRLIQMFGAPNGLCSSITESKHIKAVKKPYRRSNRNKPLGQILLTNQRLDKLGAARIDFTSRGMMSGALLSLPPLTQRDSETPPPDPNDEDVDHGEIAGPTCLGEVRLARRYVRKVPRDVHQLAEYIQQPRLYELIRRFLFEQLNPGAVDTSGTVPLSECPDFSERVYIYNSARAVFYAPSDVSGIGGMRHERIRATKSWYRGPPRYDCVFIEHDETAPGFRGLHAARVYLFFRFKFRGIDYPCALIHWFSAWGDEPCQDTGMWIVKPDFYRGTPGLAVVHMDSILRGAHLIGVVGKDHVPLYNFAFSDSLDAFQFFYVNKYADHHAHQIAF</sequence>
<evidence type="ECO:0000313" key="3">
    <source>
        <dbReference type="EMBL" id="KAJ7760258.1"/>
    </source>
</evidence>
<feature type="domain" description="C2H2-type" evidence="2">
    <location>
        <begin position="14"/>
        <end position="35"/>
    </location>
</feature>
<feature type="non-terminal residue" evidence="3">
    <location>
        <position position="960"/>
    </location>
</feature>
<feature type="compositionally biased region" description="Basic residues" evidence="1">
    <location>
        <begin position="16"/>
        <end position="32"/>
    </location>
</feature>
<feature type="compositionally biased region" description="Pro residues" evidence="1">
    <location>
        <begin position="79"/>
        <end position="96"/>
    </location>
</feature>
<keyword evidence="4" id="KW-1185">Reference proteome</keyword>
<dbReference type="EMBL" id="JARJLG010000049">
    <property type="protein sequence ID" value="KAJ7760258.1"/>
    <property type="molecule type" value="Genomic_DNA"/>
</dbReference>
<accession>A0AAD7JDA1</accession>
<organism evidence="3 4">
    <name type="scientific">Mycena maculata</name>
    <dbReference type="NCBI Taxonomy" id="230809"/>
    <lineage>
        <taxon>Eukaryota</taxon>
        <taxon>Fungi</taxon>
        <taxon>Dikarya</taxon>
        <taxon>Basidiomycota</taxon>
        <taxon>Agaricomycotina</taxon>
        <taxon>Agaricomycetes</taxon>
        <taxon>Agaricomycetidae</taxon>
        <taxon>Agaricales</taxon>
        <taxon>Marasmiineae</taxon>
        <taxon>Mycenaceae</taxon>
        <taxon>Mycena</taxon>
    </lineage>
</organism>
<evidence type="ECO:0000259" key="2">
    <source>
        <dbReference type="PROSITE" id="PS00028"/>
    </source>
</evidence>
<evidence type="ECO:0000256" key="1">
    <source>
        <dbReference type="SAM" id="MobiDB-lite"/>
    </source>
</evidence>
<dbReference type="AlphaFoldDB" id="A0AAD7JDA1"/>
<dbReference type="SMART" id="SM00355">
    <property type="entry name" value="ZnF_C2H2"/>
    <property type="match status" value="1"/>
</dbReference>
<protein>
    <recommendedName>
        <fullName evidence="2">C2H2-type domain-containing protein</fullName>
    </recommendedName>
</protein>
<name>A0AAD7JDA1_9AGAR</name>
<feature type="region of interest" description="Disordered" evidence="1">
    <location>
        <begin position="699"/>
        <end position="726"/>
    </location>
</feature>
<dbReference type="PROSITE" id="PS00028">
    <property type="entry name" value="ZINC_FINGER_C2H2_1"/>
    <property type="match status" value="1"/>
</dbReference>
<comment type="caution">
    <text evidence="3">The sequence shown here is derived from an EMBL/GenBank/DDBJ whole genome shotgun (WGS) entry which is preliminary data.</text>
</comment>
<proteinExistence type="predicted"/>
<dbReference type="InterPro" id="IPR013087">
    <property type="entry name" value="Znf_C2H2_type"/>
</dbReference>